<dbReference type="EMBL" id="MWDB01000006">
    <property type="protein sequence ID" value="OQB42091.1"/>
    <property type="molecule type" value="Genomic_DNA"/>
</dbReference>
<sequence length="78" mass="9237">MATKFYFEIETKTPENKYVKHEFVFDLIKDRKDFYEDKTHTGDYVLTLKGLFDKLMLGGNVTNLRFTGIEANISREYT</sequence>
<gene>
    <name evidence="1" type="ORF">BWY04_00450</name>
</gene>
<proteinExistence type="predicted"/>
<dbReference type="Proteomes" id="UP000485621">
    <property type="component" value="Unassembled WGS sequence"/>
</dbReference>
<dbReference type="AlphaFoldDB" id="A0A1V5ZPP2"/>
<evidence type="ECO:0000313" key="1">
    <source>
        <dbReference type="EMBL" id="OQB42091.1"/>
    </source>
</evidence>
<comment type="caution">
    <text evidence="1">The sequence shown here is derived from an EMBL/GenBank/DDBJ whole genome shotgun (WGS) entry which is preliminary data.</text>
</comment>
<organism evidence="1">
    <name type="scientific">candidate division CPR1 bacterium ADurb.Bin160</name>
    <dbReference type="NCBI Taxonomy" id="1852826"/>
    <lineage>
        <taxon>Bacteria</taxon>
        <taxon>candidate division CPR1</taxon>
    </lineage>
</organism>
<reference evidence="1" key="1">
    <citation type="submission" date="2017-02" db="EMBL/GenBank/DDBJ databases">
        <title>Delving into the versatile metabolic prowess of the omnipresent phylum Bacteroidetes.</title>
        <authorList>
            <person name="Nobu M.K."/>
            <person name="Mei R."/>
            <person name="Narihiro T."/>
            <person name="Kuroda K."/>
            <person name="Liu W.-T."/>
        </authorList>
    </citation>
    <scope>NUCLEOTIDE SEQUENCE</scope>
    <source>
        <strain evidence="1">ADurb.Bin160</strain>
    </source>
</reference>
<accession>A0A1V5ZPP2</accession>
<name>A0A1V5ZPP2_9BACT</name>
<protein>
    <submittedName>
        <fullName evidence="1">Uncharacterized protein</fullName>
    </submittedName>
</protein>